<reference evidence="2" key="1">
    <citation type="journal article" date="2015" name="Nature">
        <title>Complex archaea that bridge the gap between prokaryotes and eukaryotes.</title>
        <authorList>
            <person name="Spang A."/>
            <person name="Saw J.H."/>
            <person name="Jorgensen S.L."/>
            <person name="Zaremba-Niedzwiedzka K."/>
            <person name="Martijn J."/>
            <person name="Lind A.E."/>
            <person name="van Eijk R."/>
            <person name="Schleper C."/>
            <person name="Guy L."/>
            <person name="Ettema T.J."/>
        </authorList>
    </citation>
    <scope>NUCLEOTIDE SEQUENCE</scope>
</reference>
<gene>
    <name evidence="2" type="ORF">LCGC14_1072750</name>
</gene>
<dbReference type="SUPFAM" id="SSF56601">
    <property type="entry name" value="beta-lactamase/transpeptidase-like"/>
    <property type="match status" value="1"/>
</dbReference>
<proteinExistence type="predicted"/>
<accession>A0A0F9QNK4</accession>
<dbReference type="AlphaFoldDB" id="A0A0F9QNK4"/>
<dbReference type="InterPro" id="IPR045155">
    <property type="entry name" value="Beta-lactam_cat"/>
</dbReference>
<comment type="caution">
    <text evidence="2">The sequence shown here is derived from an EMBL/GenBank/DDBJ whole genome shotgun (WGS) entry which is preliminary data.</text>
</comment>
<dbReference type="InterPro" id="IPR012338">
    <property type="entry name" value="Beta-lactam/transpept-like"/>
</dbReference>
<dbReference type="Gene3D" id="3.40.710.10">
    <property type="entry name" value="DD-peptidase/beta-lactamase superfamily"/>
    <property type="match status" value="1"/>
</dbReference>
<protein>
    <recommendedName>
        <fullName evidence="1">Beta-lactamase class A catalytic domain-containing protein</fullName>
    </recommendedName>
</protein>
<dbReference type="GO" id="GO:0008800">
    <property type="term" value="F:beta-lactamase activity"/>
    <property type="evidence" value="ECO:0007669"/>
    <property type="project" value="InterPro"/>
</dbReference>
<organism evidence="2">
    <name type="scientific">marine sediment metagenome</name>
    <dbReference type="NCBI Taxonomy" id="412755"/>
    <lineage>
        <taxon>unclassified sequences</taxon>
        <taxon>metagenomes</taxon>
        <taxon>ecological metagenomes</taxon>
    </lineage>
</organism>
<evidence type="ECO:0000313" key="2">
    <source>
        <dbReference type="EMBL" id="KKN06883.1"/>
    </source>
</evidence>
<dbReference type="GO" id="GO:0030655">
    <property type="term" value="P:beta-lactam antibiotic catabolic process"/>
    <property type="evidence" value="ECO:0007669"/>
    <property type="project" value="InterPro"/>
</dbReference>
<dbReference type="InterPro" id="IPR000871">
    <property type="entry name" value="Beta-lactam_class-A"/>
</dbReference>
<name>A0A0F9QNK4_9ZZZZ</name>
<dbReference type="PANTHER" id="PTHR35333">
    <property type="entry name" value="BETA-LACTAMASE"/>
    <property type="match status" value="1"/>
</dbReference>
<feature type="domain" description="Beta-lactamase class A catalytic" evidence="1">
    <location>
        <begin position="44"/>
        <end position="259"/>
    </location>
</feature>
<dbReference type="PROSITE" id="PS51257">
    <property type="entry name" value="PROKAR_LIPOPROTEIN"/>
    <property type="match status" value="1"/>
</dbReference>
<dbReference type="Pfam" id="PF13354">
    <property type="entry name" value="Beta-lactamase2"/>
    <property type="match status" value="1"/>
</dbReference>
<evidence type="ECO:0000259" key="1">
    <source>
        <dbReference type="Pfam" id="PF13354"/>
    </source>
</evidence>
<sequence>MKPILWYCLFLFFSCNQPVTAQKTDKKLEKGLRELVGEFNGDVGIYVYNLKTGKVAEINADTIFPTASIVKVPILVGVFEQIHNGKLHLNDSLLYTAERVYGGSGLMQFYKDSTVTDIRTLASLMITVSDNTTALWCQELAGGGEAINKVMADLGLKSTRVNSRTEGRTIDWEKYGWGQTTPREMVSLLLKMRNRELVDEVSSDEMYRLLTNSFYTDYSLSQIPPYVQTAAKQGMVDRSRSELIMVNAPNGDYAFYIATKNNQDESWDFDNEAWQLQREVSAYLWHYFEPKSDWKPAAGFTEMVNGLRY</sequence>
<dbReference type="PANTHER" id="PTHR35333:SF4">
    <property type="entry name" value="SLR0121 PROTEIN"/>
    <property type="match status" value="1"/>
</dbReference>
<dbReference type="EMBL" id="LAZR01004634">
    <property type="protein sequence ID" value="KKN06883.1"/>
    <property type="molecule type" value="Genomic_DNA"/>
</dbReference>
<dbReference type="GO" id="GO:0046677">
    <property type="term" value="P:response to antibiotic"/>
    <property type="evidence" value="ECO:0007669"/>
    <property type="project" value="InterPro"/>
</dbReference>